<dbReference type="Proteomes" id="UP000192756">
    <property type="component" value="Unassembled WGS sequence"/>
</dbReference>
<reference evidence="2" key="1">
    <citation type="submission" date="2017-04" db="EMBL/GenBank/DDBJ databases">
        <authorList>
            <person name="Varghese N."/>
            <person name="Submissions S."/>
        </authorList>
    </citation>
    <scope>NUCLEOTIDE SEQUENCE [LARGE SCALE GENOMIC DNA]</scope>
    <source>
        <strain evidence="2">DSM 12126</strain>
    </source>
</reference>
<gene>
    <name evidence="1" type="ORF">SAMN04488524_0007</name>
</gene>
<name>A0A1W1YLF1_9SPHI</name>
<sequence length="100" mass="11659">MTTIPEIASHENITEHYLRLNIETNDLPCGSIDFVSEKINFNICGRCLFKGMVAIKDIQLEYKDGKLIFIFKNKKNLRFNCSLKEFETVSTHIRTYGYHP</sequence>
<proteinExistence type="predicted"/>
<dbReference type="EMBL" id="FWXT01000001">
    <property type="protein sequence ID" value="SMC36974.1"/>
    <property type="molecule type" value="Genomic_DNA"/>
</dbReference>
<organism evidence="1 2">
    <name type="scientific">Pedobacter africanus</name>
    <dbReference type="NCBI Taxonomy" id="151894"/>
    <lineage>
        <taxon>Bacteria</taxon>
        <taxon>Pseudomonadati</taxon>
        <taxon>Bacteroidota</taxon>
        <taxon>Sphingobacteriia</taxon>
        <taxon>Sphingobacteriales</taxon>
        <taxon>Sphingobacteriaceae</taxon>
        <taxon>Pedobacter</taxon>
    </lineage>
</organism>
<protein>
    <submittedName>
        <fullName evidence="1">Uncharacterized protein</fullName>
    </submittedName>
</protein>
<dbReference type="AlphaFoldDB" id="A0A1W1YLF1"/>
<evidence type="ECO:0000313" key="1">
    <source>
        <dbReference type="EMBL" id="SMC36974.1"/>
    </source>
</evidence>
<evidence type="ECO:0000313" key="2">
    <source>
        <dbReference type="Proteomes" id="UP000192756"/>
    </source>
</evidence>
<keyword evidence="2" id="KW-1185">Reference proteome</keyword>
<accession>A0A1W1YLF1</accession>
<dbReference type="STRING" id="151894.SAMN04488524_0007"/>